<keyword evidence="5" id="KW-0548">Nucleotidyltransferase</keyword>
<protein>
    <recommendedName>
        <fullName evidence="15">ATP-dependent helicase Rep</fullName>
    </recommendedName>
    <alternativeName>
        <fullName evidence="16">RepP</fullName>
    </alternativeName>
</protein>
<feature type="domain" description="CRESS-DNA virus Rep endonuclease" evidence="18">
    <location>
        <begin position="1"/>
        <end position="105"/>
    </location>
</feature>
<keyword evidence="6" id="KW-0235">DNA replication</keyword>
<keyword evidence="7" id="KW-0540">Nuclease</keyword>
<comment type="catalytic activity">
    <reaction evidence="17">
        <text>ATP + H2O = ADP + phosphate + H(+)</text>
        <dbReference type="Rhea" id="RHEA:13065"/>
        <dbReference type="ChEBI" id="CHEBI:15377"/>
        <dbReference type="ChEBI" id="CHEBI:15378"/>
        <dbReference type="ChEBI" id="CHEBI:30616"/>
        <dbReference type="ChEBI" id="CHEBI:43474"/>
        <dbReference type="ChEBI" id="CHEBI:456216"/>
    </reaction>
</comment>
<dbReference type="InterPro" id="IPR027417">
    <property type="entry name" value="P-loop_NTPase"/>
</dbReference>
<dbReference type="Pfam" id="PF00910">
    <property type="entry name" value="RNA_helicase"/>
    <property type="match status" value="1"/>
</dbReference>
<dbReference type="GO" id="GO:0004519">
    <property type="term" value="F:endonuclease activity"/>
    <property type="evidence" value="ECO:0007669"/>
    <property type="project" value="UniProtKB-KW"/>
</dbReference>
<keyword evidence="10" id="KW-0255">Endonuclease</keyword>
<evidence type="ECO:0000256" key="2">
    <source>
        <dbReference type="ARBA" id="ARBA00004147"/>
    </source>
</evidence>
<comment type="similarity">
    <text evidence="3">Belongs to the nanoviruses/circoviruses replication-associated protein family.</text>
</comment>
<dbReference type="InterPro" id="IPR049912">
    <property type="entry name" value="CRESS_DNA_REP"/>
</dbReference>
<evidence type="ECO:0000256" key="6">
    <source>
        <dbReference type="ARBA" id="ARBA00022705"/>
    </source>
</evidence>
<dbReference type="GO" id="GO:0003723">
    <property type="term" value="F:RNA binding"/>
    <property type="evidence" value="ECO:0007669"/>
    <property type="project" value="InterPro"/>
</dbReference>
<comment type="subcellular location">
    <subcellularLocation>
        <location evidence="2">Host nucleus</location>
    </subcellularLocation>
</comment>
<dbReference type="GO" id="GO:0042025">
    <property type="term" value="C:host cell nucleus"/>
    <property type="evidence" value="ECO:0007669"/>
    <property type="project" value="UniProtKB-SubCell"/>
</dbReference>
<keyword evidence="12" id="KW-0190">Covalent protein-DNA linkage</keyword>
<evidence type="ECO:0000256" key="5">
    <source>
        <dbReference type="ARBA" id="ARBA00022695"/>
    </source>
</evidence>
<reference evidence="19" key="1">
    <citation type="submission" date="2022-02" db="EMBL/GenBank/DDBJ databases">
        <title>Towards deciphering the DNA virus diversity associated with rodent species in the families Cricetidae and Heteromyidae.</title>
        <authorList>
            <person name="Lund M."/>
            <person name="Larsen B.B."/>
            <person name="Gryseels S."/>
            <person name="Kraberger S."/>
            <person name="Rowsey D.M."/>
            <person name="Steger L."/>
            <person name="Yule K.M."/>
            <person name="Upham N.S."/>
            <person name="Worobey M."/>
            <person name="Van Doorslaer K."/>
            <person name="Varsani A."/>
        </authorList>
    </citation>
    <scope>NUCLEOTIDE SEQUENCE</scope>
    <source>
        <strain evidence="19">UA06Rod_111</strain>
    </source>
</reference>
<dbReference type="GO" id="GO:0046872">
    <property type="term" value="F:metal ion binding"/>
    <property type="evidence" value="ECO:0007669"/>
    <property type="project" value="UniProtKB-KW"/>
</dbReference>
<dbReference type="GO" id="GO:0000166">
    <property type="term" value="F:nucleotide binding"/>
    <property type="evidence" value="ECO:0007669"/>
    <property type="project" value="UniProtKB-KW"/>
</dbReference>
<evidence type="ECO:0000256" key="7">
    <source>
        <dbReference type="ARBA" id="ARBA00022722"/>
    </source>
</evidence>
<dbReference type="GO" id="GO:0006260">
    <property type="term" value="P:DNA replication"/>
    <property type="evidence" value="ECO:0007669"/>
    <property type="project" value="UniProtKB-KW"/>
</dbReference>
<organism evidence="19">
    <name type="scientific">Dipodfec virus UA06Rod_111</name>
    <dbReference type="NCBI Taxonomy" id="2929275"/>
    <lineage>
        <taxon>Viruses</taxon>
    </lineage>
</organism>
<name>A0A976N168_9VIRU</name>
<dbReference type="EMBL" id="OM869582">
    <property type="protein sequence ID" value="UPW41359.1"/>
    <property type="molecule type" value="Genomic_DNA"/>
</dbReference>
<evidence type="ECO:0000256" key="9">
    <source>
        <dbReference type="ARBA" id="ARBA00022741"/>
    </source>
</evidence>
<evidence type="ECO:0000259" key="18">
    <source>
        <dbReference type="PROSITE" id="PS52020"/>
    </source>
</evidence>
<evidence type="ECO:0000256" key="16">
    <source>
        <dbReference type="ARBA" id="ARBA00032243"/>
    </source>
</evidence>
<keyword evidence="14" id="KW-0511">Multifunctional enzyme</keyword>
<evidence type="ECO:0000256" key="4">
    <source>
        <dbReference type="ARBA" id="ARBA00022679"/>
    </source>
</evidence>
<evidence type="ECO:0000256" key="1">
    <source>
        <dbReference type="ARBA" id="ARBA00001936"/>
    </source>
</evidence>
<keyword evidence="4" id="KW-0808">Transferase</keyword>
<dbReference type="GO" id="GO:0003724">
    <property type="term" value="F:RNA helicase activity"/>
    <property type="evidence" value="ECO:0007669"/>
    <property type="project" value="InterPro"/>
</dbReference>
<accession>A0A976N168</accession>
<keyword evidence="11" id="KW-0378">Hydrolase</keyword>
<evidence type="ECO:0000256" key="8">
    <source>
        <dbReference type="ARBA" id="ARBA00022723"/>
    </source>
</evidence>
<evidence type="ECO:0000256" key="11">
    <source>
        <dbReference type="ARBA" id="ARBA00022801"/>
    </source>
</evidence>
<evidence type="ECO:0000256" key="3">
    <source>
        <dbReference type="ARBA" id="ARBA00008545"/>
    </source>
</evidence>
<dbReference type="Gene3D" id="3.40.1310.20">
    <property type="match status" value="1"/>
</dbReference>
<dbReference type="GO" id="GO:0016779">
    <property type="term" value="F:nucleotidyltransferase activity"/>
    <property type="evidence" value="ECO:0007669"/>
    <property type="project" value="UniProtKB-KW"/>
</dbReference>
<evidence type="ECO:0000256" key="15">
    <source>
        <dbReference type="ARBA" id="ARBA00030754"/>
    </source>
</evidence>
<proteinExistence type="inferred from homology"/>
<dbReference type="GO" id="GO:0003677">
    <property type="term" value="F:DNA binding"/>
    <property type="evidence" value="ECO:0007669"/>
    <property type="project" value="UniProtKB-KW"/>
</dbReference>
<dbReference type="InterPro" id="IPR000605">
    <property type="entry name" value="Helicase_SF3_ssDNA/RNA_vir"/>
</dbReference>
<sequence length="310" mass="35599">MAAATSWVGTWFCDDEVNLEHYLSKLHQEGKVAFCIGQAEQCPNTGRKHLQFYVQLGRTCTMKWLKKYINEHAHWEKARGTVDENIQYCSKLASRIDGPWQFGVPKRTGKLTGLDEATMLVTAGTPLGEVAKAFPVVWVRHGKGLVHLRQALALDADRRQFGPEGPELWVLIGPSGAGKSRYANEHWPKAFWKAPYSQWWDGYTDQDTVVLDDFKDDTMRLTDLQRLIDHYPYWVEIKGGSVPMLATRYVITSNKHPEEWYVKADTERTIMRRVYDFAESKGRLLTFPLTPPATEIREGFADWPDHPWDA</sequence>
<comment type="cofactor">
    <cofactor evidence="1">
        <name>Mn(2+)</name>
        <dbReference type="ChEBI" id="CHEBI:29035"/>
    </cofactor>
</comment>
<keyword evidence="9" id="KW-0547">Nucleotide-binding</keyword>
<keyword evidence="8" id="KW-0479">Metal-binding</keyword>
<evidence type="ECO:0000256" key="10">
    <source>
        <dbReference type="ARBA" id="ARBA00022759"/>
    </source>
</evidence>
<evidence type="ECO:0000313" key="19">
    <source>
        <dbReference type="EMBL" id="UPW41359.1"/>
    </source>
</evidence>
<evidence type="ECO:0000256" key="14">
    <source>
        <dbReference type="ARBA" id="ARBA00023268"/>
    </source>
</evidence>
<evidence type="ECO:0000256" key="13">
    <source>
        <dbReference type="ARBA" id="ARBA00023125"/>
    </source>
</evidence>
<evidence type="ECO:0000256" key="17">
    <source>
        <dbReference type="ARBA" id="ARBA00049360"/>
    </source>
</evidence>
<dbReference type="GO" id="GO:0016787">
    <property type="term" value="F:hydrolase activity"/>
    <property type="evidence" value="ECO:0007669"/>
    <property type="project" value="UniProtKB-KW"/>
</dbReference>
<dbReference type="SUPFAM" id="SSF52540">
    <property type="entry name" value="P-loop containing nucleoside triphosphate hydrolases"/>
    <property type="match status" value="1"/>
</dbReference>
<dbReference type="Pfam" id="PF02407">
    <property type="entry name" value="Viral_Rep"/>
    <property type="match status" value="1"/>
</dbReference>
<evidence type="ECO:0000256" key="12">
    <source>
        <dbReference type="ARBA" id="ARBA00023124"/>
    </source>
</evidence>
<keyword evidence="13" id="KW-0238">DNA-binding</keyword>
<dbReference type="PROSITE" id="PS52020">
    <property type="entry name" value="CRESS_DNA_REP"/>
    <property type="match status" value="1"/>
</dbReference>